<dbReference type="EMBL" id="CP121694">
    <property type="protein sequence ID" value="WRO23669.1"/>
    <property type="molecule type" value="Genomic_DNA"/>
</dbReference>
<reference evidence="4 5" key="1">
    <citation type="submission" date="2023-04" db="EMBL/GenBank/DDBJ databases">
        <authorList>
            <person name="Hsu D."/>
        </authorList>
    </citation>
    <scope>NUCLEOTIDE SEQUENCE [LARGE SCALE GENOMIC DNA]</scope>
    <source>
        <strain evidence="4 5">MK1</strain>
    </source>
</reference>
<organism evidence="4 5">
    <name type="scientific">Metallumcola ferriviriculae</name>
    <dbReference type="NCBI Taxonomy" id="3039180"/>
    <lineage>
        <taxon>Bacteria</taxon>
        <taxon>Bacillati</taxon>
        <taxon>Bacillota</taxon>
        <taxon>Clostridia</taxon>
        <taxon>Neomoorellales</taxon>
        <taxon>Desulfitibacteraceae</taxon>
        <taxon>Metallumcola</taxon>
    </lineage>
</organism>
<keyword evidence="5" id="KW-1185">Reference proteome</keyword>
<accession>A0AAU0UWG6</accession>
<dbReference type="AlphaFoldDB" id="A0AAU0UWG6"/>
<dbReference type="InterPro" id="IPR037185">
    <property type="entry name" value="EmrE-like"/>
</dbReference>
<evidence type="ECO:0000313" key="4">
    <source>
        <dbReference type="EMBL" id="WRO23669.1"/>
    </source>
</evidence>
<dbReference type="KEGG" id="dbc:MFMK1_003536"/>
<proteinExistence type="inferred from homology"/>
<evidence type="ECO:0000313" key="5">
    <source>
        <dbReference type="Proteomes" id="UP001329915"/>
    </source>
</evidence>
<evidence type="ECO:0000259" key="3">
    <source>
        <dbReference type="Pfam" id="PF00892"/>
    </source>
</evidence>
<keyword evidence="2" id="KW-0472">Membrane</keyword>
<feature type="transmembrane region" description="Helical" evidence="2">
    <location>
        <begin position="106"/>
        <end position="124"/>
    </location>
</feature>
<dbReference type="Proteomes" id="UP001329915">
    <property type="component" value="Chromosome"/>
</dbReference>
<keyword evidence="2" id="KW-0812">Transmembrane</keyword>
<evidence type="ECO:0000256" key="1">
    <source>
        <dbReference type="ARBA" id="ARBA00007362"/>
    </source>
</evidence>
<evidence type="ECO:0000256" key="2">
    <source>
        <dbReference type="SAM" id="Phobius"/>
    </source>
</evidence>
<dbReference type="GO" id="GO:0016020">
    <property type="term" value="C:membrane"/>
    <property type="evidence" value="ECO:0007669"/>
    <property type="project" value="InterPro"/>
</dbReference>
<keyword evidence="2" id="KW-1133">Transmembrane helix</keyword>
<name>A0AAU0UWG6_9FIRM</name>
<dbReference type="SUPFAM" id="SSF103481">
    <property type="entry name" value="Multidrug resistance efflux transporter EmrE"/>
    <property type="match status" value="1"/>
</dbReference>
<sequence>MFGKVGLKGIHPLDGLAARTVVTVILVGGWALSHGTAARITSVPLRGWLFLAAEAFFATFAGDLAYYAAIKSGQVGPTVLVLSASPLITLWMGWQFMGETLSALKLLGAGFLIVGVILIGVASTT</sequence>
<feature type="transmembrane region" description="Helical" evidence="2">
    <location>
        <begin position="75"/>
        <end position="94"/>
    </location>
</feature>
<feature type="domain" description="EamA" evidence="3">
    <location>
        <begin position="1"/>
        <end position="120"/>
    </location>
</feature>
<dbReference type="RefSeq" id="WP_366923045.1">
    <property type="nucleotide sequence ID" value="NZ_CP121694.1"/>
</dbReference>
<feature type="transmembrane region" description="Helical" evidence="2">
    <location>
        <begin position="16"/>
        <end position="36"/>
    </location>
</feature>
<dbReference type="Pfam" id="PF00892">
    <property type="entry name" value="EamA"/>
    <property type="match status" value="1"/>
</dbReference>
<feature type="transmembrane region" description="Helical" evidence="2">
    <location>
        <begin position="48"/>
        <end position="69"/>
    </location>
</feature>
<dbReference type="InterPro" id="IPR000620">
    <property type="entry name" value="EamA_dom"/>
</dbReference>
<gene>
    <name evidence="4" type="ORF">MFMK1_003536</name>
</gene>
<dbReference type="Gene3D" id="1.10.3730.20">
    <property type="match status" value="1"/>
</dbReference>
<comment type="similarity">
    <text evidence="1">Belongs to the EamA transporter family.</text>
</comment>
<protein>
    <submittedName>
        <fullName evidence="4">EamA family transporter</fullName>
    </submittedName>
</protein>